<feature type="domain" description="ORF6C" evidence="2">
    <location>
        <begin position="110"/>
        <end position="224"/>
    </location>
</feature>
<organism evidence="3">
    <name type="scientific">Siphoviridae sp. ctXzK3</name>
    <dbReference type="NCBI Taxonomy" id="2827889"/>
    <lineage>
        <taxon>Viruses</taxon>
        <taxon>Duplodnaviria</taxon>
        <taxon>Heunggongvirae</taxon>
        <taxon>Uroviricota</taxon>
        <taxon>Caudoviricetes</taxon>
    </lineage>
</organism>
<dbReference type="InterPro" id="IPR018878">
    <property type="entry name" value="ORF6C_dom"/>
</dbReference>
<dbReference type="InterPro" id="IPR018873">
    <property type="entry name" value="KilA-N_DNA-bd_domain"/>
</dbReference>
<dbReference type="Pfam" id="PF10543">
    <property type="entry name" value="ORF6N"/>
    <property type="match status" value="1"/>
</dbReference>
<evidence type="ECO:0000313" key="3">
    <source>
        <dbReference type="EMBL" id="DAF54989.1"/>
    </source>
</evidence>
<feature type="domain" description="KilA-N DNA-binding" evidence="1">
    <location>
        <begin position="2"/>
        <end position="78"/>
    </location>
</feature>
<name>A0A8S5SVA4_9CAUD</name>
<dbReference type="EMBL" id="BK032684">
    <property type="protein sequence ID" value="DAF54989.1"/>
    <property type="molecule type" value="Genomic_DNA"/>
</dbReference>
<protein>
    <recommendedName>
        <fullName evidence="4">Phage anti-repressor protein</fullName>
    </recommendedName>
</protein>
<evidence type="ECO:0000259" key="1">
    <source>
        <dbReference type="Pfam" id="PF10543"/>
    </source>
</evidence>
<accession>A0A8S5SVA4</accession>
<evidence type="ECO:0008006" key="4">
    <source>
        <dbReference type="Google" id="ProtNLM"/>
    </source>
</evidence>
<dbReference type="Pfam" id="PF10552">
    <property type="entry name" value="ORF6C"/>
    <property type="match status" value="1"/>
</dbReference>
<sequence>MRVLTTQQIAEAYGVEAKKITDNFNNNKSRYVEGKHFICLDGEELKRFKSETENLGFARNLNKLYLWTKKGAFLHAKSLNTDTAWEVYDRLVDSYFDHSNLLEGMSPELKAALIVDKRVTKVEHRIDHIENDMPLFGAESDELSAHIRRRGAELLGGKKTEAYLDNAIRQRVYRDIYNQLRREFGIYDDEGRMKSYKALKRKDLADAHEFVDCYTLPAYLAEQINDCNAQMRMGGADGV</sequence>
<evidence type="ECO:0000259" key="2">
    <source>
        <dbReference type="Pfam" id="PF10552"/>
    </source>
</evidence>
<reference evidence="3" key="1">
    <citation type="journal article" date="2021" name="Proc. Natl. Acad. Sci. U.S.A.">
        <title>A Catalog of Tens of Thousands of Viruses from Human Metagenomes Reveals Hidden Associations with Chronic Diseases.</title>
        <authorList>
            <person name="Tisza M.J."/>
            <person name="Buck C.B."/>
        </authorList>
    </citation>
    <scope>NUCLEOTIDE SEQUENCE</scope>
    <source>
        <strain evidence="3">CtXzK3</strain>
    </source>
</reference>
<proteinExistence type="predicted"/>